<dbReference type="InterPro" id="IPR013088">
    <property type="entry name" value="Znf_NHR/GATA"/>
</dbReference>
<dbReference type="InterPro" id="IPR013083">
    <property type="entry name" value="Znf_RING/FYVE/PHD"/>
</dbReference>
<feature type="compositionally biased region" description="Low complexity" evidence="7">
    <location>
        <begin position="283"/>
        <end position="293"/>
    </location>
</feature>
<comment type="caution">
    <text evidence="13">The sequence shown here is derived from an EMBL/GenBank/DDBJ whole genome shotgun (WGS) entry which is preliminary data.</text>
</comment>
<feature type="region of interest" description="Disordered" evidence="7">
    <location>
        <begin position="230"/>
        <end position="293"/>
    </location>
</feature>
<feature type="compositionally biased region" description="Polar residues" evidence="7">
    <location>
        <begin position="259"/>
        <end position="268"/>
    </location>
</feature>
<dbReference type="CDD" id="cd00202">
    <property type="entry name" value="ZnF_GATA"/>
    <property type="match status" value="1"/>
</dbReference>
<dbReference type="InterPro" id="IPR034732">
    <property type="entry name" value="EPHD"/>
</dbReference>
<feature type="compositionally biased region" description="Basic and acidic residues" evidence="7">
    <location>
        <begin position="746"/>
        <end position="756"/>
    </location>
</feature>
<dbReference type="InterPro" id="IPR043151">
    <property type="entry name" value="BAH_sf"/>
</dbReference>
<dbReference type="InterPro" id="IPR001965">
    <property type="entry name" value="Znf_PHD"/>
</dbReference>
<feature type="compositionally biased region" description="Acidic residues" evidence="7">
    <location>
        <begin position="627"/>
        <end position="644"/>
    </location>
</feature>
<feature type="region of interest" description="Disordered" evidence="7">
    <location>
        <begin position="1135"/>
        <end position="1155"/>
    </location>
</feature>
<keyword evidence="1" id="KW-0479">Metal-binding</keyword>
<keyword evidence="4" id="KW-0238">DNA-binding</keyword>
<dbReference type="SMART" id="SM00439">
    <property type="entry name" value="BAH"/>
    <property type="match status" value="1"/>
</dbReference>
<accession>A0A433Q8B2</accession>
<evidence type="ECO:0000313" key="13">
    <source>
        <dbReference type="EMBL" id="RUS25989.1"/>
    </source>
</evidence>
<dbReference type="PROSITE" id="PS51038">
    <property type="entry name" value="BAH"/>
    <property type="match status" value="1"/>
</dbReference>
<dbReference type="InterPro" id="IPR017884">
    <property type="entry name" value="SANT_dom"/>
</dbReference>
<dbReference type="PROSITE" id="PS51293">
    <property type="entry name" value="SANT"/>
    <property type="match status" value="1"/>
</dbReference>
<gene>
    <name evidence="13" type="ORF">BC938DRAFT_471377</name>
</gene>
<dbReference type="PANTHER" id="PTHR47672">
    <property type="entry name" value="E3 UBIQUITIN-PROTEIN LIGASE SNT2"/>
    <property type="match status" value="1"/>
</dbReference>
<evidence type="ECO:0000259" key="10">
    <source>
        <dbReference type="PROSITE" id="PS51038"/>
    </source>
</evidence>
<keyword evidence="3" id="KW-0862">Zinc</keyword>
<feature type="compositionally biased region" description="Basic and acidic residues" evidence="7">
    <location>
        <begin position="1135"/>
        <end position="1146"/>
    </location>
</feature>
<evidence type="ECO:0000256" key="3">
    <source>
        <dbReference type="ARBA" id="ARBA00022833"/>
    </source>
</evidence>
<feature type="domain" description="PHD-type" evidence="12">
    <location>
        <begin position="852"/>
        <end position="971"/>
    </location>
</feature>
<feature type="domain" description="BAH" evidence="10">
    <location>
        <begin position="21"/>
        <end position="138"/>
    </location>
</feature>
<keyword evidence="5" id="KW-0539">Nucleus</keyword>
<dbReference type="GO" id="GO:0008270">
    <property type="term" value="F:zinc ion binding"/>
    <property type="evidence" value="ECO:0007669"/>
    <property type="project" value="UniProtKB-KW"/>
</dbReference>
<dbReference type="InterPro" id="IPR019787">
    <property type="entry name" value="Znf_PHD-finger"/>
</dbReference>
<proteinExistence type="predicted"/>
<dbReference type="Gene3D" id="3.30.50.10">
    <property type="entry name" value="Erythroid Transcription Factor GATA-1, subunit A"/>
    <property type="match status" value="1"/>
</dbReference>
<feature type="region of interest" description="Disordered" evidence="7">
    <location>
        <begin position="625"/>
        <end position="648"/>
    </location>
</feature>
<dbReference type="SMART" id="SM00249">
    <property type="entry name" value="PHD"/>
    <property type="match status" value="2"/>
</dbReference>
<reference evidence="13 14" key="1">
    <citation type="journal article" date="2018" name="New Phytol.">
        <title>Phylogenomics of Endogonaceae and evolution of mycorrhizas within Mucoromycota.</title>
        <authorList>
            <person name="Chang Y."/>
            <person name="Desiro A."/>
            <person name="Na H."/>
            <person name="Sandor L."/>
            <person name="Lipzen A."/>
            <person name="Clum A."/>
            <person name="Barry K."/>
            <person name="Grigoriev I.V."/>
            <person name="Martin F.M."/>
            <person name="Stajich J.E."/>
            <person name="Smith M.E."/>
            <person name="Bonito G."/>
            <person name="Spatafora J.W."/>
        </authorList>
    </citation>
    <scope>NUCLEOTIDE SEQUENCE [LARGE SCALE GENOMIC DNA]</scope>
    <source>
        <strain evidence="13 14">AD002</strain>
    </source>
</reference>
<dbReference type="GO" id="GO:0036205">
    <property type="term" value="P:histone catabolic process"/>
    <property type="evidence" value="ECO:0007669"/>
    <property type="project" value="TreeGrafter"/>
</dbReference>
<keyword evidence="2 6" id="KW-0863">Zinc-finger</keyword>
<dbReference type="InterPro" id="IPR011011">
    <property type="entry name" value="Znf_FYVE_PHD"/>
</dbReference>
<dbReference type="InterPro" id="IPR009057">
    <property type="entry name" value="Homeodomain-like_sf"/>
</dbReference>
<evidence type="ECO:0000313" key="14">
    <source>
        <dbReference type="Proteomes" id="UP000274822"/>
    </source>
</evidence>
<evidence type="ECO:0000259" key="12">
    <source>
        <dbReference type="PROSITE" id="PS51805"/>
    </source>
</evidence>
<dbReference type="Gene3D" id="1.10.10.60">
    <property type="entry name" value="Homeodomain-like"/>
    <property type="match status" value="1"/>
</dbReference>
<feature type="compositionally biased region" description="Basic and acidic residues" evidence="7">
    <location>
        <begin position="460"/>
        <end position="475"/>
    </location>
</feature>
<dbReference type="GO" id="GO:0004842">
    <property type="term" value="F:ubiquitin-protein transferase activity"/>
    <property type="evidence" value="ECO:0007669"/>
    <property type="project" value="TreeGrafter"/>
</dbReference>
<dbReference type="SUPFAM" id="SSF57903">
    <property type="entry name" value="FYVE/PHD zinc finger"/>
    <property type="match status" value="1"/>
</dbReference>
<organism evidence="13 14">
    <name type="scientific">Jimgerdemannia flammicorona</name>
    <dbReference type="NCBI Taxonomy" id="994334"/>
    <lineage>
        <taxon>Eukaryota</taxon>
        <taxon>Fungi</taxon>
        <taxon>Fungi incertae sedis</taxon>
        <taxon>Mucoromycota</taxon>
        <taxon>Mucoromycotina</taxon>
        <taxon>Endogonomycetes</taxon>
        <taxon>Endogonales</taxon>
        <taxon>Endogonaceae</taxon>
        <taxon>Jimgerdemannia</taxon>
    </lineage>
</organism>
<dbReference type="Gene3D" id="3.30.40.10">
    <property type="entry name" value="Zinc/RING finger domain, C3HC4 (zinc finger)"/>
    <property type="match status" value="2"/>
</dbReference>
<dbReference type="GO" id="GO:0003682">
    <property type="term" value="F:chromatin binding"/>
    <property type="evidence" value="ECO:0007669"/>
    <property type="project" value="InterPro"/>
</dbReference>
<feature type="domain" description="GATA-type" evidence="9">
    <location>
        <begin position="655"/>
        <end position="717"/>
    </location>
</feature>
<evidence type="ECO:0000256" key="4">
    <source>
        <dbReference type="ARBA" id="ARBA00023125"/>
    </source>
</evidence>
<sequence>MAADTKSVSAHVVTSILVDKNKVEVNDHVYLAPEHLGESYYIGRIMEFCSSPKRKGLQARIAWFYRPKDIMTRKNYDPHLLIATMHSDLNPVSSIRGKCVVTHRHYIKEDLETYKTREDHFYFNQLYDRYIQRVYDVVPCETVQNVPKDIAKALKARYQFIVVEQGKAAELTDVHRVCHTCHSWCSSADSVKCAACHNHFHMQCLNPPLNRKPSKGFAWQCALCSRREPASSPAPDQKSGSGSLSAPQSPNSSSTTPSRHATGSSRATQPPPVLNGRHRSRATSRSSTPSEEATIVVEDKLRIIEEGGRLGIVDRIDRDDMGGDLMLNSFENTDESDGSSQNHMWPFRYFGIHTNVNDILDYDDRIYPRARSRIGSKYQANVADWVQNGIAAAHDEAREASASLAAAEVPKPTSGGRGGRQKKVERRGRPPGKAKLAKISAESNGQNPALSGVDGPNGSSKKETDIKDERDERIPVRGGSSTLTVLFARPETFTDEMLKRLPNLPLPSYSGDLLDRALLELERRDWDVDAALKTMRGLTKVDFGIVDWSAAEVTAFEEGIQTYGHELWMVAKKVPAKTMGDIVRFFYKWKKTDQYELVYSEWTKIYKPNKKFRKRGLVVENGLDTPMIDEEGSDSENSEDESDADPTIVSIRSAPREGYQCMNCGTMESHIWRRTPGDTDKKRKPVRKVLCDDCGVFWLKYGITRVVTEAMLTAARRGRPPKGDTASKATGKRKRMFEAPMKGNKKTRESPGKEDVTPGPTRTPPPPANLPRPLLCPVEKAGEISIPVPADTMCRVPHYGTLSNAADVLGMRIIAMVQTIKTMGIGTVTPVTITETLLSRPYVYLSVTQTVTYRCVLCAKPTKEARQALKKTSGNNWAHVLCATYLPEVKFAQVEDMQPVECIGAVNLARWKQPCSLCNIPGGACIACSDCKLPFHVSCAQDHGARIGFEMQQVKASRNVVTVPAACFDIGGGYMVPQVWCRDHDLTGRRVVWLRDTDRETGKCALATFVKNYKLCDTSSTGAMRKSRLVASAANIMLANAATSGPASLSTSHPQIVTTSIPFFSNPVIPVSSLLTTPPTRRSSLTTPVTSNRKAVSEWMMARPPPRNQCVGCGVRVSPMWWEVPDHANEVKSEDERMDTAHHQHQGESTSGMPNGYGSMTPYGQNGYANGEVSGYDDEHRNVNGIKKDEGDEHLPNGCVEGLNDPMRISDGKGVGLPKKLCQKCHWRAM</sequence>
<feature type="domain" description="SANT" evidence="11">
    <location>
        <begin position="547"/>
        <end position="594"/>
    </location>
</feature>
<keyword evidence="14" id="KW-1185">Reference proteome</keyword>
<dbReference type="EMBL" id="RBNJ01011506">
    <property type="protein sequence ID" value="RUS25989.1"/>
    <property type="molecule type" value="Genomic_DNA"/>
</dbReference>
<dbReference type="SUPFAM" id="SSF46689">
    <property type="entry name" value="Homeodomain-like"/>
    <property type="match status" value="1"/>
</dbReference>
<evidence type="ECO:0000259" key="8">
    <source>
        <dbReference type="PROSITE" id="PS50016"/>
    </source>
</evidence>
<feature type="compositionally biased region" description="Pro residues" evidence="7">
    <location>
        <begin position="761"/>
        <end position="770"/>
    </location>
</feature>
<evidence type="ECO:0000259" key="9">
    <source>
        <dbReference type="PROSITE" id="PS50114"/>
    </source>
</evidence>
<dbReference type="Gene3D" id="2.30.30.490">
    <property type="match status" value="1"/>
</dbReference>
<dbReference type="Pfam" id="PF01426">
    <property type="entry name" value="BAH"/>
    <property type="match status" value="1"/>
</dbReference>
<dbReference type="InterPro" id="IPR000679">
    <property type="entry name" value="Znf_GATA"/>
</dbReference>
<dbReference type="InterPro" id="IPR029617">
    <property type="entry name" value="Snt2"/>
</dbReference>
<feature type="region of interest" description="Disordered" evidence="7">
    <location>
        <begin position="401"/>
        <end position="475"/>
    </location>
</feature>
<feature type="compositionally biased region" description="Basic residues" evidence="7">
    <location>
        <begin position="419"/>
        <end position="436"/>
    </location>
</feature>
<evidence type="ECO:0000256" key="5">
    <source>
        <dbReference type="ARBA" id="ARBA00023242"/>
    </source>
</evidence>
<evidence type="ECO:0008006" key="15">
    <source>
        <dbReference type="Google" id="ProtNLM"/>
    </source>
</evidence>
<dbReference type="PROSITE" id="PS50114">
    <property type="entry name" value="GATA_ZN_FINGER_2"/>
    <property type="match status" value="1"/>
</dbReference>
<evidence type="ECO:0000256" key="7">
    <source>
        <dbReference type="SAM" id="MobiDB-lite"/>
    </source>
</evidence>
<dbReference type="Pfam" id="PF00628">
    <property type="entry name" value="PHD"/>
    <property type="match status" value="1"/>
</dbReference>
<protein>
    <recommendedName>
        <fullName evidence="15">BAH domain-containing protein</fullName>
    </recommendedName>
</protein>
<dbReference type="GO" id="GO:0006355">
    <property type="term" value="P:regulation of DNA-templated transcription"/>
    <property type="evidence" value="ECO:0007669"/>
    <property type="project" value="InterPro"/>
</dbReference>
<dbReference type="Proteomes" id="UP000274822">
    <property type="component" value="Unassembled WGS sequence"/>
</dbReference>
<dbReference type="FunFam" id="1.10.10.60:FF:000012">
    <property type="entry name" value="Metastasis-associated 1 family, member 3"/>
    <property type="match status" value="1"/>
</dbReference>
<dbReference type="SMART" id="SM00401">
    <property type="entry name" value="ZnF_GATA"/>
    <property type="match status" value="1"/>
</dbReference>
<feature type="region of interest" description="Disordered" evidence="7">
    <location>
        <begin position="716"/>
        <end position="772"/>
    </location>
</feature>
<dbReference type="SUPFAM" id="SSF57716">
    <property type="entry name" value="Glucocorticoid receptor-like (DNA-binding domain)"/>
    <property type="match status" value="1"/>
</dbReference>
<dbReference type="GO" id="GO:0043565">
    <property type="term" value="F:sequence-specific DNA binding"/>
    <property type="evidence" value="ECO:0007669"/>
    <property type="project" value="InterPro"/>
</dbReference>
<evidence type="ECO:0000256" key="6">
    <source>
        <dbReference type="PROSITE-ProRule" id="PRU00094"/>
    </source>
</evidence>
<dbReference type="Pfam" id="PF13832">
    <property type="entry name" value="zf-HC5HC2H_2"/>
    <property type="match status" value="1"/>
</dbReference>
<dbReference type="GO" id="GO:0048189">
    <property type="term" value="C:Lid2 complex"/>
    <property type="evidence" value="ECO:0007669"/>
    <property type="project" value="TreeGrafter"/>
</dbReference>
<feature type="domain" description="PHD-type" evidence="8">
    <location>
        <begin position="175"/>
        <end position="227"/>
    </location>
</feature>
<feature type="compositionally biased region" description="Low complexity" evidence="7">
    <location>
        <begin position="241"/>
        <end position="258"/>
    </location>
</feature>
<evidence type="ECO:0000256" key="2">
    <source>
        <dbReference type="ARBA" id="ARBA00022771"/>
    </source>
</evidence>
<evidence type="ECO:0000259" key="11">
    <source>
        <dbReference type="PROSITE" id="PS51293"/>
    </source>
</evidence>
<dbReference type="PROSITE" id="PS50016">
    <property type="entry name" value="ZF_PHD_2"/>
    <property type="match status" value="1"/>
</dbReference>
<dbReference type="PROSITE" id="PS51805">
    <property type="entry name" value="EPHD"/>
    <property type="match status" value="1"/>
</dbReference>
<dbReference type="AlphaFoldDB" id="A0A433Q8B2"/>
<dbReference type="InterPro" id="IPR001025">
    <property type="entry name" value="BAH_dom"/>
</dbReference>
<dbReference type="CDD" id="cd15497">
    <property type="entry name" value="PHD1_Snt2p_like"/>
    <property type="match status" value="1"/>
</dbReference>
<dbReference type="PANTHER" id="PTHR47672:SF1">
    <property type="entry name" value="E3 UBIQUITIN-PROTEIN LIGASE SNT2"/>
    <property type="match status" value="1"/>
</dbReference>
<name>A0A433Q8B2_9FUNG</name>
<evidence type="ECO:0000256" key="1">
    <source>
        <dbReference type="ARBA" id="ARBA00022723"/>
    </source>
</evidence>